<evidence type="ECO:0000256" key="4">
    <source>
        <dbReference type="ARBA" id="ARBA00022692"/>
    </source>
</evidence>
<dbReference type="InterPro" id="IPR020846">
    <property type="entry name" value="MFS_dom"/>
</dbReference>
<dbReference type="Gene3D" id="1.20.1250.20">
    <property type="entry name" value="MFS general substrate transporter like domains"/>
    <property type="match status" value="1"/>
</dbReference>
<feature type="compositionally biased region" description="Basic and acidic residues" evidence="8">
    <location>
        <begin position="28"/>
        <end position="40"/>
    </location>
</feature>
<dbReference type="SUPFAM" id="SSF103473">
    <property type="entry name" value="MFS general substrate transporter"/>
    <property type="match status" value="1"/>
</dbReference>
<protein>
    <recommendedName>
        <fullName evidence="10">Major facilitator superfamily (MFS) profile domain-containing protein</fullName>
    </recommendedName>
</protein>
<feature type="domain" description="Major facilitator superfamily (MFS) profile" evidence="10">
    <location>
        <begin position="62"/>
        <end position="555"/>
    </location>
</feature>
<feature type="transmembrane region" description="Helical" evidence="9">
    <location>
        <begin position="457"/>
        <end position="475"/>
    </location>
</feature>
<feature type="region of interest" description="Disordered" evidence="8">
    <location>
        <begin position="1"/>
        <end position="40"/>
    </location>
</feature>
<proteinExistence type="inferred from homology"/>
<feature type="transmembrane region" description="Helical" evidence="9">
    <location>
        <begin position="152"/>
        <end position="173"/>
    </location>
</feature>
<dbReference type="InterPro" id="IPR036259">
    <property type="entry name" value="MFS_trans_sf"/>
</dbReference>
<comment type="subcellular location">
    <subcellularLocation>
        <location evidence="1">Membrane</location>
        <topology evidence="1">Multi-pass membrane protein</topology>
    </subcellularLocation>
</comment>
<feature type="transmembrane region" description="Helical" evidence="9">
    <location>
        <begin position="393"/>
        <end position="409"/>
    </location>
</feature>
<sequence length="583" mass="63401">MSKTEHIAEPPTLQESELDSNTKANMAETEKEHEVEKRKSLDKTLVKPVTQANLKSPRFWAILIALGFTGLLTALDATITSTALPSIVEDLGGGDLYIWAIDGYLLTLTSLQPLYGQLANLFGRRWPLIFSVATFVLGSGICGGASNMTMLVAGRIIQGIGGAGIGLLIEVVIADLVPLRQRGNYFAVLFGLVALGTALGPFFGGLIVTNTTWRWVFWLNLPVGGFAFVFLILFLQVKWDKKKTLASKLSRVDWTGNFVFIGAATSILIALSWAGAVYPWSSYRILVPLIVGFVGMGAFLLLQGSPKFCPNPTVPLHLLSNRTTATVYGLTFMHGLITLWVLYFLPVYFQGVRGSTAQRSGVQLLPTILTLIPFGALGGGLLTKFGRYKQMHFVAFAAMVVGIGLLILLDEKSSTGAWVGYQMIVSAGAGLILASLLPAVLAPLAEADVAQATAAWSFMRCFGMTWGTAIAGTVFNNRFDALAKTHITSKALRDQVTNGHAYEHATKAFVDALSQNDRHQFAWTLNESLRRGWEVGIAFAAIGFLMVAFEKQVPLRNDLETEYGMENPKTKQTEEDHNDHDSA</sequence>
<feature type="compositionally biased region" description="Polar residues" evidence="8">
    <location>
        <begin position="13"/>
        <end position="24"/>
    </location>
</feature>
<dbReference type="Proteomes" id="UP001172681">
    <property type="component" value="Unassembled WGS sequence"/>
</dbReference>
<feature type="transmembrane region" description="Helical" evidence="9">
    <location>
        <begin position="215"/>
        <end position="237"/>
    </location>
</feature>
<feature type="transmembrane region" description="Helical" evidence="9">
    <location>
        <begin position="325"/>
        <end position="349"/>
    </location>
</feature>
<dbReference type="GO" id="GO:0005886">
    <property type="term" value="C:plasma membrane"/>
    <property type="evidence" value="ECO:0007669"/>
    <property type="project" value="TreeGrafter"/>
</dbReference>
<comment type="caution">
    <text evidence="11">The sequence shown here is derived from an EMBL/GenBank/DDBJ whole genome shotgun (WGS) entry which is preliminary data.</text>
</comment>
<reference evidence="11" key="1">
    <citation type="submission" date="2022-10" db="EMBL/GenBank/DDBJ databases">
        <title>Culturing micro-colonial fungi from biological soil crusts in the Mojave desert and describing Neophaeococcomyces mojavensis, and introducing the new genera and species Taxawa tesnikishii.</title>
        <authorList>
            <person name="Kurbessoian T."/>
            <person name="Stajich J.E."/>
        </authorList>
    </citation>
    <scope>NUCLEOTIDE SEQUENCE</scope>
    <source>
        <strain evidence="11">TK_35</strain>
    </source>
</reference>
<evidence type="ECO:0000259" key="10">
    <source>
        <dbReference type="PROSITE" id="PS50850"/>
    </source>
</evidence>
<comment type="similarity">
    <text evidence="2">Belongs to the major facilitator superfamily.</text>
</comment>
<name>A0AA38YF10_9EURO</name>
<feature type="region of interest" description="Disordered" evidence="8">
    <location>
        <begin position="563"/>
        <end position="583"/>
    </location>
</feature>
<evidence type="ECO:0000256" key="7">
    <source>
        <dbReference type="ARBA" id="ARBA00023180"/>
    </source>
</evidence>
<keyword evidence="7" id="KW-0325">Glycoprotein</keyword>
<dbReference type="PROSITE" id="PS50850">
    <property type="entry name" value="MFS"/>
    <property type="match status" value="1"/>
</dbReference>
<evidence type="ECO:0000256" key="6">
    <source>
        <dbReference type="ARBA" id="ARBA00023136"/>
    </source>
</evidence>
<feature type="transmembrane region" description="Helical" evidence="9">
    <location>
        <begin position="532"/>
        <end position="549"/>
    </location>
</feature>
<dbReference type="InterPro" id="IPR011701">
    <property type="entry name" value="MFS"/>
</dbReference>
<keyword evidence="3" id="KW-0813">Transport</keyword>
<keyword evidence="12" id="KW-1185">Reference proteome</keyword>
<evidence type="ECO:0000256" key="8">
    <source>
        <dbReference type="SAM" id="MobiDB-lite"/>
    </source>
</evidence>
<dbReference type="GO" id="GO:0022857">
    <property type="term" value="F:transmembrane transporter activity"/>
    <property type="evidence" value="ECO:0007669"/>
    <property type="project" value="InterPro"/>
</dbReference>
<dbReference type="PANTHER" id="PTHR23501">
    <property type="entry name" value="MAJOR FACILITATOR SUPERFAMILY"/>
    <property type="match status" value="1"/>
</dbReference>
<accession>A0AA38YF10</accession>
<evidence type="ECO:0000256" key="2">
    <source>
        <dbReference type="ARBA" id="ARBA00008335"/>
    </source>
</evidence>
<evidence type="ECO:0000256" key="9">
    <source>
        <dbReference type="SAM" id="Phobius"/>
    </source>
</evidence>
<dbReference type="PANTHER" id="PTHR23501:SF187">
    <property type="entry name" value="MAJOR FACILITATOR SUPERFAMILY (MFS) PROFILE DOMAIN-CONTAINING PROTEIN"/>
    <property type="match status" value="1"/>
</dbReference>
<feature type="transmembrane region" description="Helical" evidence="9">
    <location>
        <begin position="421"/>
        <end position="445"/>
    </location>
</feature>
<evidence type="ECO:0000256" key="1">
    <source>
        <dbReference type="ARBA" id="ARBA00004141"/>
    </source>
</evidence>
<keyword evidence="4 9" id="KW-0812">Transmembrane</keyword>
<dbReference type="Pfam" id="PF07690">
    <property type="entry name" value="MFS_1"/>
    <property type="match status" value="1"/>
</dbReference>
<evidence type="ECO:0000313" key="12">
    <source>
        <dbReference type="Proteomes" id="UP001172681"/>
    </source>
</evidence>
<organism evidence="11 12">
    <name type="scientific">Knufia peltigerae</name>
    <dbReference type="NCBI Taxonomy" id="1002370"/>
    <lineage>
        <taxon>Eukaryota</taxon>
        <taxon>Fungi</taxon>
        <taxon>Dikarya</taxon>
        <taxon>Ascomycota</taxon>
        <taxon>Pezizomycotina</taxon>
        <taxon>Eurotiomycetes</taxon>
        <taxon>Chaetothyriomycetidae</taxon>
        <taxon>Chaetothyriales</taxon>
        <taxon>Trichomeriaceae</taxon>
        <taxon>Knufia</taxon>
    </lineage>
</organism>
<dbReference type="Gene3D" id="1.20.1720.10">
    <property type="entry name" value="Multidrug resistance protein D"/>
    <property type="match status" value="1"/>
</dbReference>
<feature type="transmembrane region" description="Helical" evidence="9">
    <location>
        <begin position="127"/>
        <end position="146"/>
    </location>
</feature>
<feature type="transmembrane region" description="Helical" evidence="9">
    <location>
        <begin position="258"/>
        <end position="279"/>
    </location>
</feature>
<feature type="transmembrane region" description="Helical" evidence="9">
    <location>
        <begin position="285"/>
        <end position="304"/>
    </location>
</feature>
<keyword evidence="6 9" id="KW-0472">Membrane</keyword>
<evidence type="ECO:0000313" key="11">
    <source>
        <dbReference type="EMBL" id="KAJ9644959.1"/>
    </source>
</evidence>
<feature type="transmembrane region" description="Helical" evidence="9">
    <location>
        <begin position="59"/>
        <end position="84"/>
    </location>
</feature>
<gene>
    <name evidence="11" type="ORF">H2204_001421</name>
</gene>
<feature type="transmembrane region" description="Helical" evidence="9">
    <location>
        <begin position="361"/>
        <end position="381"/>
    </location>
</feature>
<evidence type="ECO:0000256" key="3">
    <source>
        <dbReference type="ARBA" id="ARBA00022448"/>
    </source>
</evidence>
<keyword evidence="5 9" id="KW-1133">Transmembrane helix</keyword>
<dbReference type="AlphaFoldDB" id="A0AA38YF10"/>
<feature type="transmembrane region" description="Helical" evidence="9">
    <location>
        <begin position="185"/>
        <end position="209"/>
    </location>
</feature>
<feature type="compositionally biased region" description="Basic and acidic residues" evidence="8">
    <location>
        <begin position="568"/>
        <end position="583"/>
    </location>
</feature>
<evidence type="ECO:0000256" key="5">
    <source>
        <dbReference type="ARBA" id="ARBA00022989"/>
    </source>
</evidence>
<dbReference type="EMBL" id="JAPDRN010000005">
    <property type="protein sequence ID" value="KAJ9644959.1"/>
    <property type="molecule type" value="Genomic_DNA"/>
</dbReference>
<dbReference type="PRINTS" id="PR01036">
    <property type="entry name" value="TCRTETB"/>
</dbReference>